<keyword evidence="2" id="KW-1185">Reference proteome</keyword>
<dbReference type="Proteomes" id="UP001189624">
    <property type="component" value="Chromosome 3"/>
</dbReference>
<dbReference type="AlphaFoldDB" id="A0AA86SQS2"/>
<reference evidence="1" key="1">
    <citation type="submission" date="2023-10" db="EMBL/GenBank/DDBJ databases">
        <authorList>
            <person name="Domelevo Entfellner J.-B."/>
        </authorList>
    </citation>
    <scope>NUCLEOTIDE SEQUENCE</scope>
</reference>
<gene>
    <name evidence="1" type="ORF">AYBTSS11_LOCUS8249</name>
</gene>
<dbReference type="Pfam" id="PF04720">
    <property type="entry name" value="PDDEXK_6"/>
    <property type="match status" value="1"/>
</dbReference>
<dbReference type="PANTHER" id="PTHR31579:SF34">
    <property type="entry name" value="T14N5.3 PROTEIN"/>
    <property type="match status" value="1"/>
</dbReference>
<protein>
    <submittedName>
        <fullName evidence="1">Uncharacterized protein</fullName>
    </submittedName>
</protein>
<organism evidence="1 2">
    <name type="scientific">Sphenostylis stenocarpa</name>
    <dbReference type="NCBI Taxonomy" id="92480"/>
    <lineage>
        <taxon>Eukaryota</taxon>
        <taxon>Viridiplantae</taxon>
        <taxon>Streptophyta</taxon>
        <taxon>Embryophyta</taxon>
        <taxon>Tracheophyta</taxon>
        <taxon>Spermatophyta</taxon>
        <taxon>Magnoliopsida</taxon>
        <taxon>eudicotyledons</taxon>
        <taxon>Gunneridae</taxon>
        <taxon>Pentapetalae</taxon>
        <taxon>rosids</taxon>
        <taxon>fabids</taxon>
        <taxon>Fabales</taxon>
        <taxon>Fabaceae</taxon>
        <taxon>Papilionoideae</taxon>
        <taxon>50 kb inversion clade</taxon>
        <taxon>NPAAA clade</taxon>
        <taxon>indigoferoid/millettioid clade</taxon>
        <taxon>Phaseoleae</taxon>
        <taxon>Sphenostylis</taxon>
    </lineage>
</organism>
<proteinExistence type="predicted"/>
<dbReference type="NCBIfam" id="TIGR01615">
    <property type="entry name" value="A_thal_3542"/>
    <property type="match status" value="1"/>
</dbReference>
<dbReference type="EMBL" id="OY731400">
    <property type="protein sequence ID" value="CAJ1937857.1"/>
    <property type="molecule type" value="Genomic_DNA"/>
</dbReference>
<accession>A0AA86SQS2</accession>
<dbReference type="InterPro" id="IPR006502">
    <property type="entry name" value="PDDEXK-like"/>
</dbReference>
<sequence length="272" mass="30347">MGSLEEDELVQMVQDFIESESTSPTSSTSSNCHTLNHRTQYFILQDILRSEGDTAPEAKVLKCVLKHMRGRKGAEKTTSLSRWLVMRMKMDGLNASICHTSWATSLGCPAGEYEYIEVILEDEDYAKPLRVIVDIDFRSQFEVARPTQQYKELTDSVPVIFVGSENKLCNIISLLCSAAKQCLREKGLHVPPWRTASYMQAKWLSVNRKDPNHSGDGRESYVASNGDVIGDEVHADIIGNWVPPLLKPKKRDLGGGSGLSNQLSNMSVNYCC</sequence>
<name>A0AA86SQS2_9FABA</name>
<dbReference type="Gramene" id="rna-AYBTSS11_LOCUS8249">
    <property type="protein sequence ID" value="CAJ1937857.1"/>
    <property type="gene ID" value="gene-AYBTSS11_LOCUS8249"/>
</dbReference>
<dbReference type="PANTHER" id="PTHR31579">
    <property type="entry name" value="OS03G0796600 PROTEIN"/>
    <property type="match status" value="1"/>
</dbReference>
<evidence type="ECO:0000313" key="2">
    <source>
        <dbReference type="Proteomes" id="UP001189624"/>
    </source>
</evidence>
<evidence type="ECO:0000313" key="1">
    <source>
        <dbReference type="EMBL" id="CAJ1937857.1"/>
    </source>
</evidence>